<comment type="subcellular location">
    <subcellularLocation>
        <location evidence="1">Membrane</location>
    </subcellularLocation>
</comment>
<dbReference type="OrthoDB" id="767975at2759"/>
<dbReference type="GO" id="GO:0045492">
    <property type="term" value="P:xylan biosynthetic process"/>
    <property type="evidence" value="ECO:0007669"/>
    <property type="project" value="TreeGrafter"/>
</dbReference>
<keyword evidence="6" id="KW-1185">Reference proteome</keyword>
<keyword evidence="4" id="KW-0472">Membrane</keyword>
<dbReference type="GO" id="GO:0016020">
    <property type="term" value="C:membrane"/>
    <property type="evidence" value="ECO:0007669"/>
    <property type="project" value="UniProtKB-SubCell"/>
</dbReference>
<keyword evidence="2" id="KW-0812">Transmembrane</keyword>
<evidence type="ECO:0000256" key="2">
    <source>
        <dbReference type="ARBA" id="ARBA00022692"/>
    </source>
</evidence>
<organism evidence="5 6">
    <name type="scientific">Rhynchospora breviuscula</name>
    <dbReference type="NCBI Taxonomy" id="2022672"/>
    <lineage>
        <taxon>Eukaryota</taxon>
        <taxon>Viridiplantae</taxon>
        <taxon>Streptophyta</taxon>
        <taxon>Embryophyta</taxon>
        <taxon>Tracheophyta</taxon>
        <taxon>Spermatophyta</taxon>
        <taxon>Magnoliopsida</taxon>
        <taxon>Liliopsida</taxon>
        <taxon>Poales</taxon>
        <taxon>Cyperaceae</taxon>
        <taxon>Cyperoideae</taxon>
        <taxon>Rhynchosporeae</taxon>
        <taxon>Rhynchospora</taxon>
    </lineage>
</organism>
<keyword evidence="3" id="KW-1133">Transmembrane helix</keyword>
<reference evidence="5" key="1">
    <citation type="journal article" date="2022" name="Cell">
        <title>Repeat-based holocentromeres influence genome architecture and karyotype evolution.</title>
        <authorList>
            <person name="Hofstatter P.G."/>
            <person name="Thangavel G."/>
            <person name="Lux T."/>
            <person name="Neumann P."/>
            <person name="Vondrak T."/>
            <person name="Novak P."/>
            <person name="Zhang M."/>
            <person name="Costa L."/>
            <person name="Castellani M."/>
            <person name="Scott A."/>
            <person name="Toegelov H."/>
            <person name="Fuchs J."/>
            <person name="Mata-Sucre Y."/>
            <person name="Dias Y."/>
            <person name="Vanzela A.L.L."/>
            <person name="Huettel B."/>
            <person name="Almeida C.C.S."/>
            <person name="Simkova H."/>
            <person name="Souza G."/>
            <person name="Pedrosa-Harand A."/>
            <person name="Macas J."/>
            <person name="Mayer K.F.X."/>
            <person name="Houben A."/>
            <person name="Marques A."/>
        </authorList>
    </citation>
    <scope>NUCLEOTIDE SEQUENCE</scope>
    <source>
        <strain evidence="5">RhyBre1mFocal</strain>
    </source>
</reference>
<evidence type="ECO:0000256" key="4">
    <source>
        <dbReference type="ARBA" id="ARBA00023136"/>
    </source>
</evidence>
<dbReference type="PANTHER" id="PTHR13533:SF31">
    <property type="entry name" value="PROTEIN ALTERED XYLOGLUCAN 9"/>
    <property type="match status" value="1"/>
</dbReference>
<dbReference type="GO" id="GO:0016407">
    <property type="term" value="F:acetyltransferase activity"/>
    <property type="evidence" value="ECO:0007669"/>
    <property type="project" value="TreeGrafter"/>
</dbReference>
<dbReference type="AlphaFoldDB" id="A0A9Q0CGY2"/>
<dbReference type="PANTHER" id="PTHR13533">
    <property type="entry name" value="N-ACETYLNEURAMINATE 9-O-ACETYLTRANSFERASE"/>
    <property type="match status" value="1"/>
</dbReference>
<name>A0A9Q0CGY2_9POAL</name>
<sequence length="301" mass="34238">MGRWRLSRRKLLFLFLSVLCTSLLLFLHLPSSPHHFSFSQSSSLCLSRLHRISWTYSPSPSWSWDKSENCHFRRFSGKHASELLRGAWILAAGDSQARLVVLALLRLLLDPTEVSTVEPDLFRRHSDYQITLPDRGIKVDFIWAPYESNITWLLRDIRQTRRCPDLLILGSGLWHMLHITNPSLYGTALAEIKQEAVSLLELSGSLHPHMFWLGLPKLVNSKLNTQEKKEKMTSNMLEAYDKEVIWRGLSKGSGGTFMLLDIGLLTRGCGPLCTIDGMHYDGAVYDAAVNIMLNSMLIESQ</sequence>
<gene>
    <name evidence="5" type="ORF">LUZ63_010316</name>
</gene>
<proteinExistence type="predicted"/>
<protein>
    <submittedName>
        <fullName evidence="5">Uncharacterized protein</fullName>
    </submittedName>
</protein>
<evidence type="ECO:0000256" key="1">
    <source>
        <dbReference type="ARBA" id="ARBA00004370"/>
    </source>
</evidence>
<evidence type="ECO:0000313" key="5">
    <source>
        <dbReference type="EMBL" id="KAJ1693618.1"/>
    </source>
</evidence>
<dbReference type="EMBL" id="JAMQYH010000003">
    <property type="protein sequence ID" value="KAJ1693618.1"/>
    <property type="molecule type" value="Genomic_DNA"/>
</dbReference>
<evidence type="ECO:0000313" key="6">
    <source>
        <dbReference type="Proteomes" id="UP001151287"/>
    </source>
</evidence>
<accession>A0A9Q0CGY2</accession>
<evidence type="ECO:0000256" key="3">
    <source>
        <dbReference type="ARBA" id="ARBA00022989"/>
    </source>
</evidence>
<dbReference type="GO" id="GO:0005794">
    <property type="term" value="C:Golgi apparatus"/>
    <property type="evidence" value="ECO:0007669"/>
    <property type="project" value="UniProtKB-ARBA"/>
</dbReference>
<dbReference type="Proteomes" id="UP001151287">
    <property type="component" value="Unassembled WGS sequence"/>
</dbReference>
<comment type="caution">
    <text evidence="5">The sequence shown here is derived from an EMBL/GenBank/DDBJ whole genome shotgun (WGS) entry which is preliminary data.</text>
</comment>